<feature type="region of interest" description="Disordered" evidence="1">
    <location>
        <begin position="142"/>
        <end position="183"/>
    </location>
</feature>
<reference evidence="4" key="1">
    <citation type="submission" date="2021-02" db="EMBL/GenBank/DDBJ databases">
        <authorList>
            <person name="Nowell W R."/>
        </authorList>
    </citation>
    <scope>NUCLEOTIDE SEQUENCE</scope>
</reference>
<evidence type="ECO:0000313" key="4">
    <source>
        <dbReference type="EMBL" id="CAF1263255.1"/>
    </source>
</evidence>
<organism evidence="4 6">
    <name type="scientific">Didymodactylos carnosus</name>
    <dbReference type="NCBI Taxonomy" id="1234261"/>
    <lineage>
        <taxon>Eukaryota</taxon>
        <taxon>Metazoa</taxon>
        <taxon>Spiralia</taxon>
        <taxon>Gnathifera</taxon>
        <taxon>Rotifera</taxon>
        <taxon>Eurotatoria</taxon>
        <taxon>Bdelloidea</taxon>
        <taxon>Philodinida</taxon>
        <taxon>Philodinidae</taxon>
        <taxon>Didymodactylos</taxon>
    </lineage>
</organism>
<sequence>MSLKSHVVYEDGKEVMAKYPSSTFYYRAQVHGYDEHNDEYHIKFKRGRKIYYIPSSELPEQCIQATARITRSNSNTLAPYPLYTMSDQVDLISKQVPAVVPVNHRADKAYHPILSAIDATNIKDDHEATYLDIEQTTKLLNSNNNNHSHIKSSTFGVDGKSSNNDRSSALDSNTRTTSHVQNNYVERSLPQQHKSIETPSSSSVIVNNTFEHVISPNRRFQANYIDILQHNLHSTSNVNHSAASILERPLPRPRQQESKTTLQYYNCQQHMYEYKENFICESNSGKIVNERYQTGQIPSRTFKSRFTTALRTFIQILLVPFIISMSMIMCAR</sequence>
<dbReference type="AlphaFoldDB" id="A0A8S2EV75"/>
<keyword evidence="2" id="KW-0812">Transmembrane</keyword>
<comment type="caution">
    <text evidence="4">The sequence shown here is derived from an EMBL/GenBank/DDBJ whole genome shotgun (WGS) entry which is preliminary data.</text>
</comment>
<keyword evidence="2" id="KW-0472">Membrane</keyword>
<dbReference type="SUPFAM" id="SSF63748">
    <property type="entry name" value="Tudor/PWWP/MBT"/>
    <property type="match status" value="1"/>
</dbReference>
<evidence type="ECO:0000256" key="2">
    <source>
        <dbReference type="SAM" id="Phobius"/>
    </source>
</evidence>
<protein>
    <recommendedName>
        <fullName evidence="3">SGF29 C-terminal domain-containing protein</fullName>
    </recommendedName>
</protein>
<dbReference type="Proteomes" id="UP000682733">
    <property type="component" value="Unassembled WGS sequence"/>
</dbReference>
<evidence type="ECO:0000256" key="1">
    <source>
        <dbReference type="SAM" id="MobiDB-lite"/>
    </source>
</evidence>
<evidence type="ECO:0000313" key="5">
    <source>
        <dbReference type="EMBL" id="CAF4069739.1"/>
    </source>
</evidence>
<feature type="compositionally biased region" description="Polar residues" evidence="1">
    <location>
        <begin position="151"/>
        <end position="183"/>
    </location>
</feature>
<evidence type="ECO:0000259" key="3">
    <source>
        <dbReference type="Pfam" id="PF07039"/>
    </source>
</evidence>
<keyword evidence="2" id="KW-1133">Transmembrane helix</keyword>
<name>A0A8S2EV75_9BILA</name>
<dbReference type="EMBL" id="CAJOBA010038963">
    <property type="protein sequence ID" value="CAF4069739.1"/>
    <property type="molecule type" value="Genomic_DNA"/>
</dbReference>
<dbReference type="InterPro" id="IPR010750">
    <property type="entry name" value="SGF29_tudor-like_dom"/>
</dbReference>
<evidence type="ECO:0000313" key="6">
    <source>
        <dbReference type="Proteomes" id="UP000677228"/>
    </source>
</evidence>
<dbReference type="Pfam" id="PF07039">
    <property type="entry name" value="SGF29_Tudor"/>
    <property type="match status" value="1"/>
</dbReference>
<dbReference type="EMBL" id="CAJNOK010017403">
    <property type="protein sequence ID" value="CAF1263255.1"/>
    <property type="molecule type" value="Genomic_DNA"/>
</dbReference>
<feature type="transmembrane region" description="Helical" evidence="2">
    <location>
        <begin position="313"/>
        <end position="331"/>
    </location>
</feature>
<dbReference type="Gene3D" id="2.30.30.140">
    <property type="match status" value="1"/>
</dbReference>
<gene>
    <name evidence="4" type="ORF">OVA965_LOCUS26833</name>
    <name evidence="5" type="ORF">TMI583_LOCUS27577</name>
</gene>
<proteinExistence type="predicted"/>
<accession>A0A8S2EV75</accession>
<feature type="non-terminal residue" evidence="4">
    <location>
        <position position="332"/>
    </location>
</feature>
<dbReference type="Proteomes" id="UP000677228">
    <property type="component" value="Unassembled WGS sequence"/>
</dbReference>
<feature type="domain" description="SGF29 C-terminal" evidence="3">
    <location>
        <begin position="6"/>
        <end position="45"/>
    </location>
</feature>